<sequence length="47" mass="5497">MGLKPVKIYTQQIQLSSEKIKQYLYPRLFEGIKLIFSSSGPHRNLNM</sequence>
<reference evidence="1 2" key="1">
    <citation type="submission" date="2015-02" db="EMBL/GenBank/DDBJ databases">
        <title>Genome Sequencing of Rickettsiales.</title>
        <authorList>
            <person name="Daugherty S.C."/>
            <person name="Su Q."/>
            <person name="Abolude K."/>
            <person name="Beier-Sexton M."/>
            <person name="Carlyon J.A."/>
            <person name="Carter R."/>
            <person name="Day N.P."/>
            <person name="Dumler S.J."/>
            <person name="Dyachenko V."/>
            <person name="Godinez A."/>
            <person name="Kurtti T.J."/>
            <person name="Lichay M."/>
            <person name="Mullins K.E."/>
            <person name="Ott S."/>
            <person name="Pappas-Brown V."/>
            <person name="Paris D.H."/>
            <person name="Patel P."/>
            <person name="Richards A.L."/>
            <person name="Sadzewicz L."/>
            <person name="Sears K."/>
            <person name="Seidman D."/>
            <person name="Sengamalay N."/>
            <person name="Stenos J."/>
            <person name="Tallon L.J."/>
            <person name="Vincent G."/>
            <person name="Fraser C.M."/>
            <person name="Munderloh U."/>
            <person name="Dunning-Hotopp J.C."/>
        </authorList>
    </citation>
    <scope>NUCLEOTIDE SEQUENCE [LARGE SCALE GENOMIC DNA]</scope>
    <source>
        <strain evidence="1 2">RML An4</strain>
    </source>
</reference>
<keyword evidence="2" id="KW-1185">Reference proteome</keyword>
<name>A0A0F3QBM1_RICBE</name>
<dbReference type="Proteomes" id="UP000033661">
    <property type="component" value="Unassembled WGS sequence"/>
</dbReference>
<gene>
    <name evidence="1" type="ORF">RBEAN4_0979</name>
</gene>
<evidence type="ECO:0000313" key="1">
    <source>
        <dbReference type="EMBL" id="KJV89985.1"/>
    </source>
</evidence>
<dbReference type="EMBL" id="LAOI01000001">
    <property type="protein sequence ID" value="KJV89985.1"/>
    <property type="molecule type" value="Genomic_DNA"/>
</dbReference>
<comment type="caution">
    <text evidence="1">The sequence shown here is derived from an EMBL/GenBank/DDBJ whole genome shotgun (WGS) entry which is preliminary data.</text>
</comment>
<organism evidence="1 2">
    <name type="scientific">Rickettsia bellii str. RML An4</name>
    <dbReference type="NCBI Taxonomy" id="1359193"/>
    <lineage>
        <taxon>Bacteria</taxon>
        <taxon>Pseudomonadati</taxon>
        <taxon>Pseudomonadota</taxon>
        <taxon>Alphaproteobacteria</taxon>
        <taxon>Rickettsiales</taxon>
        <taxon>Rickettsiaceae</taxon>
        <taxon>Rickettsieae</taxon>
        <taxon>Rickettsia</taxon>
        <taxon>belli group</taxon>
    </lineage>
</organism>
<evidence type="ECO:0000313" key="2">
    <source>
        <dbReference type="Proteomes" id="UP000033661"/>
    </source>
</evidence>
<dbReference type="PATRIC" id="fig|1359193.3.peg.946"/>
<accession>A0A0F3QBM1</accession>
<dbReference type="AlphaFoldDB" id="A0A0F3QBM1"/>
<protein>
    <submittedName>
        <fullName evidence="1">Uncharacterized protein</fullName>
    </submittedName>
</protein>
<proteinExistence type="predicted"/>